<dbReference type="EMBL" id="NPOA01000004">
    <property type="protein sequence ID" value="PAV30210.1"/>
    <property type="molecule type" value="Genomic_DNA"/>
</dbReference>
<name>A0A2A2IGE9_9BACI</name>
<keyword evidence="2" id="KW-1185">Reference proteome</keyword>
<protein>
    <submittedName>
        <fullName evidence="1">Uncharacterized protein</fullName>
    </submittedName>
</protein>
<dbReference type="AlphaFoldDB" id="A0A2A2IGE9"/>
<sequence length="136" mass="16174">MTYTIQSKETDLINVLNNLNEDHKITIIGINDFGFPQVSQTKFHSIEIKENYSQRFVYLIHKPKHKRKHYKKSLDSKDIIILNDWHDISTESQHKTTYKDDHIIKKSIYTSFDTTFLKEIDLIYNTEKLYSHIAAN</sequence>
<proteinExistence type="predicted"/>
<evidence type="ECO:0000313" key="2">
    <source>
        <dbReference type="Proteomes" id="UP000218887"/>
    </source>
</evidence>
<accession>A0A2A2IGE9</accession>
<dbReference type="Proteomes" id="UP000218887">
    <property type="component" value="Unassembled WGS sequence"/>
</dbReference>
<evidence type="ECO:0000313" key="1">
    <source>
        <dbReference type="EMBL" id="PAV30210.1"/>
    </source>
</evidence>
<organism evidence="1 2">
    <name type="scientific">Virgibacillus profundi</name>
    <dbReference type="NCBI Taxonomy" id="2024555"/>
    <lineage>
        <taxon>Bacteria</taxon>
        <taxon>Bacillati</taxon>
        <taxon>Bacillota</taxon>
        <taxon>Bacilli</taxon>
        <taxon>Bacillales</taxon>
        <taxon>Bacillaceae</taxon>
        <taxon>Virgibacillus</taxon>
    </lineage>
</organism>
<comment type="caution">
    <text evidence="1">The sequence shown here is derived from an EMBL/GenBank/DDBJ whole genome shotgun (WGS) entry which is preliminary data.</text>
</comment>
<dbReference type="RefSeq" id="WP_095654812.1">
    <property type="nucleotide sequence ID" value="NZ_NPOA01000004.1"/>
</dbReference>
<gene>
    <name evidence="1" type="ORF">CIL05_07015</name>
</gene>
<reference evidence="1 2" key="1">
    <citation type="submission" date="2017-08" db="EMBL/GenBank/DDBJ databases">
        <title>Virgibacillus indicus sp. nov. and Virgibacillus profoundi sp. nov, two moderately halophilic bacteria isolated from marine sediment by using the Microfluidic Streak Plate.</title>
        <authorList>
            <person name="Xu B."/>
            <person name="Hu B."/>
            <person name="Wang J."/>
            <person name="Zhu Y."/>
            <person name="Huang L."/>
            <person name="Du W."/>
            <person name="Huang Y."/>
        </authorList>
    </citation>
    <scope>NUCLEOTIDE SEQUENCE [LARGE SCALE GENOMIC DNA]</scope>
    <source>
        <strain evidence="1 2">IO3-P3-H5</strain>
    </source>
</reference>